<comment type="subunit">
    <text evidence="7">Forms an icosahedral capsid composed of 60 subunits, arranged as a dodecamer of pentamers.</text>
</comment>
<evidence type="ECO:0000256" key="2">
    <source>
        <dbReference type="ARBA" id="ARBA00007424"/>
    </source>
</evidence>
<evidence type="ECO:0000313" key="9">
    <source>
        <dbReference type="EMBL" id="RAP37829.1"/>
    </source>
</evidence>
<feature type="binding site" evidence="7">
    <location>
        <position position="25"/>
    </location>
    <ligand>
        <name>5-amino-6-(D-ribitylamino)uracil</name>
        <dbReference type="ChEBI" id="CHEBI:15934"/>
    </ligand>
</feature>
<evidence type="ECO:0000256" key="5">
    <source>
        <dbReference type="ARBA" id="ARBA00022679"/>
    </source>
</evidence>
<comment type="function">
    <text evidence="7">Catalyzes the formation of 6,7-dimethyl-8-ribityllumazine by condensation of 5-amino-6-(D-ribitylamino)uracil with 3,4-dihydroxy-2-butanone 4-phosphate. This is the penultimate step in the biosynthesis of riboflavin.</text>
</comment>
<feature type="binding site" evidence="7">
    <location>
        <position position="116"/>
    </location>
    <ligand>
        <name>5-amino-6-(D-ribitylamino)uracil</name>
        <dbReference type="ChEBI" id="CHEBI:15934"/>
    </ligand>
</feature>
<proteinExistence type="inferred from homology"/>
<dbReference type="HAMAP" id="MF_00178">
    <property type="entry name" value="Lumazine_synth"/>
    <property type="match status" value="1"/>
</dbReference>
<reference evidence="8 10" key="1">
    <citation type="submission" date="2015-11" db="EMBL/GenBank/DDBJ databases">
        <title>Genomic analysis of 38 Legionella species identifies large and diverse effector repertoires.</title>
        <authorList>
            <person name="Burstein D."/>
            <person name="Amaro F."/>
            <person name="Zusman T."/>
            <person name="Lifshitz Z."/>
            <person name="Cohen O."/>
            <person name="Gilbert J.A."/>
            <person name="Pupko T."/>
            <person name="Shuman H.A."/>
            <person name="Segal G."/>
        </authorList>
    </citation>
    <scope>NUCLEOTIDE SEQUENCE [LARGE SCALE GENOMIC DNA]</scope>
    <source>
        <strain evidence="8 10">CDC#1442-AUS-E</strain>
    </source>
</reference>
<dbReference type="PATRIC" id="fig|45073.5.peg.2350"/>
<evidence type="ECO:0000256" key="4">
    <source>
        <dbReference type="ARBA" id="ARBA00022619"/>
    </source>
</evidence>
<dbReference type="GO" id="GO:0009231">
    <property type="term" value="P:riboflavin biosynthetic process"/>
    <property type="evidence" value="ECO:0007669"/>
    <property type="project" value="UniProtKB-UniRule"/>
</dbReference>
<gene>
    <name evidence="8" type="primary">ribH_2</name>
    <name evidence="7" type="synonym">ribH</name>
    <name evidence="9" type="ORF">B1207_02225</name>
    <name evidence="8" type="ORF">Lqui_2226</name>
</gene>
<comment type="caution">
    <text evidence="7">Lacks conserved residue(s) required for the propagation of feature annotation.</text>
</comment>
<keyword evidence="5 7" id="KW-0808">Transferase</keyword>
<dbReference type="Proteomes" id="UP000249458">
    <property type="component" value="Unassembled WGS sequence"/>
</dbReference>
<dbReference type="RefSeq" id="WP_058508314.1">
    <property type="nucleotide sequence ID" value="NZ_CAAAIK010000009.1"/>
</dbReference>
<dbReference type="EMBL" id="LNYS01000018">
    <property type="protein sequence ID" value="KTD47962.1"/>
    <property type="molecule type" value="Genomic_DNA"/>
</dbReference>
<dbReference type="SUPFAM" id="SSF52121">
    <property type="entry name" value="Lumazine synthase"/>
    <property type="match status" value="1"/>
</dbReference>
<evidence type="ECO:0000256" key="3">
    <source>
        <dbReference type="ARBA" id="ARBA00012664"/>
    </source>
</evidence>
<organism evidence="8 10">
    <name type="scientific">Legionella quinlivanii</name>
    <dbReference type="NCBI Taxonomy" id="45073"/>
    <lineage>
        <taxon>Bacteria</taxon>
        <taxon>Pseudomonadati</taxon>
        <taxon>Pseudomonadota</taxon>
        <taxon>Gammaproteobacteria</taxon>
        <taxon>Legionellales</taxon>
        <taxon>Legionellaceae</taxon>
        <taxon>Legionella</taxon>
    </lineage>
</organism>
<dbReference type="InterPro" id="IPR036467">
    <property type="entry name" value="LS/RS_sf"/>
</dbReference>
<dbReference type="PANTHER" id="PTHR21058">
    <property type="entry name" value="6,7-DIMETHYL-8-RIBITYLLUMAZINE SYNTHASE DMRL SYNTHASE LUMAZINE SYNTHASE"/>
    <property type="match status" value="1"/>
</dbReference>
<dbReference type="AlphaFoldDB" id="A0A0W0XTR0"/>
<feature type="binding site" evidence="7">
    <location>
        <begin position="88"/>
        <end position="89"/>
    </location>
    <ligand>
        <name>(2S)-2-hydroxy-3-oxobutyl phosphate</name>
        <dbReference type="ChEBI" id="CHEBI:58830"/>
    </ligand>
</feature>
<dbReference type="GO" id="GO:0000906">
    <property type="term" value="F:6,7-dimethyl-8-ribityllumazine synthase activity"/>
    <property type="evidence" value="ECO:0007669"/>
    <property type="project" value="UniProtKB-UniRule"/>
</dbReference>
<dbReference type="EC" id="2.5.1.78" evidence="3 7"/>
<comment type="catalytic activity">
    <reaction evidence="6 7">
        <text>(2S)-2-hydroxy-3-oxobutyl phosphate + 5-amino-6-(D-ribitylamino)uracil = 6,7-dimethyl-8-(1-D-ribityl)lumazine + phosphate + 2 H2O + H(+)</text>
        <dbReference type="Rhea" id="RHEA:26152"/>
        <dbReference type="ChEBI" id="CHEBI:15377"/>
        <dbReference type="ChEBI" id="CHEBI:15378"/>
        <dbReference type="ChEBI" id="CHEBI:15934"/>
        <dbReference type="ChEBI" id="CHEBI:43474"/>
        <dbReference type="ChEBI" id="CHEBI:58201"/>
        <dbReference type="ChEBI" id="CHEBI:58830"/>
        <dbReference type="EC" id="2.5.1.78"/>
    </reaction>
</comment>
<name>A0A0W0XTR0_9GAMM</name>
<feature type="active site" description="Proton donor" evidence="7">
    <location>
        <position position="91"/>
    </location>
</feature>
<dbReference type="Pfam" id="PF00885">
    <property type="entry name" value="DMRL_synthase"/>
    <property type="match status" value="1"/>
</dbReference>
<evidence type="ECO:0000313" key="11">
    <source>
        <dbReference type="Proteomes" id="UP000249458"/>
    </source>
</evidence>
<keyword evidence="10" id="KW-1185">Reference proteome</keyword>
<dbReference type="Gene3D" id="3.40.50.960">
    <property type="entry name" value="Lumazine/riboflavin synthase"/>
    <property type="match status" value="1"/>
</dbReference>
<dbReference type="GO" id="GO:0005829">
    <property type="term" value="C:cytosol"/>
    <property type="evidence" value="ECO:0007669"/>
    <property type="project" value="TreeGrafter"/>
</dbReference>
<dbReference type="OrthoDB" id="9809709at2"/>
<feature type="binding site" evidence="7">
    <location>
        <begin position="59"/>
        <end position="61"/>
    </location>
    <ligand>
        <name>5-amino-6-(D-ribitylamino)uracil</name>
        <dbReference type="ChEBI" id="CHEBI:15934"/>
    </ligand>
</feature>
<dbReference type="Proteomes" id="UP000054618">
    <property type="component" value="Unassembled WGS sequence"/>
</dbReference>
<comment type="pathway">
    <text evidence="1 7">Cofactor biosynthesis; riboflavin biosynthesis; riboflavin from 2-hydroxy-3-oxobutyl phosphate and 5-amino-6-(D-ribitylamino)uracil: step 1/2.</text>
</comment>
<comment type="similarity">
    <text evidence="2 7">Belongs to the DMRL synthase family.</text>
</comment>
<sequence length="159" mass="17690">MIHYKNTEEEGIVESFPVGIVFSLFNPSVSKPLLEGALEHLRARGFKEEHITVVETPGALDIPYFARMLAAQNRFEALIVLGSIIHGETYHYTWVGPQVCKDCQDISRDFNIPVIFGILTTEHASQAMEALGGRYGHKGVNCVDYAIDITNVRRQLAAS</sequence>
<evidence type="ECO:0000313" key="8">
    <source>
        <dbReference type="EMBL" id="KTD47962.1"/>
    </source>
</evidence>
<evidence type="ECO:0000256" key="6">
    <source>
        <dbReference type="ARBA" id="ARBA00048785"/>
    </source>
</evidence>
<feature type="binding site" evidence="7">
    <location>
        <begin position="83"/>
        <end position="85"/>
    </location>
    <ligand>
        <name>5-amino-6-(D-ribitylamino)uracil</name>
        <dbReference type="ChEBI" id="CHEBI:15934"/>
    </ligand>
</feature>
<dbReference type="InterPro" id="IPR002180">
    <property type="entry name" value="LS/RS"/>
</dbReference>
<evidence type="ECO:0000313" key="10">
    <source>
        <dbReference type="Proteomes" id="UP000054618"/>
    </source>
</evidence>
<dbReference type="PANTHER" id="PTHR21058:SF0">
    <property type="entry name" value="6,7-DIMETHYL-8-RIBITYLLUMAZINE SYNTHASE"/>
    <property type="match status" value="1"/>
</dbReference>
<dbReference type="STRING" id="45073.Lqui_2226"/>
<dbReference type="InterPro" id="IPR034964">
    <property type="entry name" value="LS"/>
</dbReference>
<reference evidence="9 11" key="2">
    <citation type="submission" date="2017-02" db="EMBL/GenBank/DDBJ databases">
        <title>Legionella quilivanii strain from human: case report and whole genome sequencing analysis.</title>
        <authorList>
            <person name="Lalancette C."/>
            <person name="Leduc J.-M."/>
            <person name="Levesque S."/>
            <person name="Fournier E."/>
            <person name="Saoud J."/>
            <person name="Faucher S.P."/>
            <person name="Bernard K."/>
            <person name="Martineau C."/>
            <person name="Longtin J."/>
        </authorList>
    </citation>
    <scope>NUCLEOTIDE SEQUENCE [LARGE SCALE GENOMIC DNA]</scope>
    <source>
        <strain evidence="9 11">ID143958</strain>
    </source>
</reference>
<dbReference type="UniPathway" id="UPA00275">
    <property type="reaction ID" value="UER00404"/>
</dbReference>
<keyword evidence="4 7" id="KW-0686">Riboflavin biosynthesis</keyword>
<evidence type="ECO:0000256" key="1">
    <source>
        <dbReference type="ARBA" id="ARBA00004917"/>
    </source>
</evidence>
<evidence type="ECO:0000256" key="7">
    <source>
        <dbReference type="HAMAP-Rule" id="MF_00178"/>
    </source>
</evidence>
<dbReference type="GO" id="GO:0009349">
    <property type="term" value="C:riboflavin synthase complex"/>
    <property type="evidence" value="ECO:0007669"/>
    <property type="project" value="UniProtKB-UniRule"/>
</dbReference>
<protein>
    <recommendedName>
        <fullName evidence="3 7">6,7-dimethyl-8-ribityllumazine synthase</fullName>
        <shortName evidence="7">DMRL synthase</shortName>
        <shortName evidence="7">LS</shortName>
        <shortName evidence="7">Lumazine synthase</shortName>
        <ecNumber evidence="3 7">2.5.1.78</ecNumber>
    </recommendedName>
</protein>
<dbReference type="CDD" id="cd09209">
    <property type="entry name" value="Lumazine_synthase-I"/>
    <property type="match status" value="1"/>
</dbReference>
<comment type="caution">
    <text evidence="8">The sequence shown here is derived from an EMBL/GenBank/DDBJ whole genome shotgun (WGS) entry which is preliminary data.</text>
</comment>
<accession>A0A0W0XTR0</accession>
<dbReference type="NCBIfam" id="TIGR00114">
    <property type="entry name" value="lumazine-synth"/>
    <property type="match status" value="1"/>
</dbReference>
<dbReference type="EMBL" id="MVJN01000002">
    <property type="protein sequence ID" value="RAP37829.1"/>
    <property type="molecule type" value="Genomic_DNA"/>
</dbReference>